<feature type="transmembrane region" description="Helical" evidence="1">
    <location>
        <begin position="137"/>
        <end position="159"/>
    </location>
</feature>
<gene>
    <name evidence="2" type="ORF">PVT71_20775</name>
</gene>
<dbReference type="Pfam" id="PF09948">
    <property type="entry name" value="PpoB2"/>
    <property type="match status" value="1"/>
</dbReference>
<evidence type="ECO:0000256" key="1">
    <source>
        <dbReference type="SAM" id="Phobius"/>
    </source>
</evidence>
<name>A0AAU8AKN6_9RHOB</name>
<sequence>MRSRYHRRAFYGLGLSLAGLAWLLLWLWSQGPYGRYLDHGDWMHIGLAGSICGALPFGEALVPAALYVSGWVLMLAAMMLPTTLPILDLYARLVQRRPDRLMLVGLVIVGYLAAWLVFGLAAHLADLGLERLAQRSNWLIFNGWALGAGVIAVAGLFQFSDLKRRCLERCRMPMSFVIEHWQGRRDRRNAARLGWRHGLFCVGCCWALMLLMFVVGTGNLGWMLLLGGVMAVEKNFAWGRRISTPLGLLLLGWSGALVLAHLLL</sequence>
<protein>
    <submittedName>
        <fullName evidence="2">DUF2182 domain-containing protein</fullName>
    </submittedName>
</protein>
<accession>A0AAU8AKN6</accession>
<dbReference type="EMBL" id="CP123385">
    <property type="protein sequence ID" value="XCC95520.1"/>
    <property type="molecule type" value="Genomic_DNA"/>
</dbReference>
<dbReference type="RefSeq" id="WP_353474386.1">
    <property type="nucleotide sequence ID" value="NZ_CP123385.1"/>
</dbReference>
<dbReference type="AlphaFoldDB" id="A0AAU8AKN6"/>
<feature type="transmembrane region" description="Helical" evidence="1">
    <location>
        <begin position="64"/>
        <end position="89"/>
    </location>
</feature>
<dbReference type="InterPro" id="IPR018688">
    <property type="entry name" value="PpoB2-like"/>
</dbReference>
<feature type="transmembrane region" description="Helical" evidence="1">
    <location>
        <begin position="101"/>
        <end position="125"/>
    </location>
</feature>
<evidence type="ECO:0000313" key="2">
    <source>
        <dbReference type="EMBL" id="XCC95520.1"/>
    </source>
</evidence>
<reference evidence="2" key="1">
    <citation type="submission" date="2023-02" db="EMBL/GenBank/DDBJ databases">
        <title>Description and genomic characterization of Salipiger bruguierae sp. nov., isolated from the sediment of mangrove plant Bruguiera sexangula.</title>
        <authorList>
            <person name="Long M."/>
        </authorList>
    </citation>
    <scope>NUCLEOTIDE SEQUENCE</scope>
    <source>
        <strain evidence="2">H15</strain>
    </source>
</reference>
<feature type="transmembrane region" description="Helical" evidence="1">
    <location>
        <begin position="197"/>
        <end position="222"/>
    </location>
</feature>
<feature type="transmembrane region" description="Helical" evidence="1">
    <location>
        <begin position="242"/>
        <end position="263"/>
    </location>
</feature>
<keyword evidence="1" id="KW-1133">Transmembrane helix</keyword>
<organism evidence="2">
    <name type="scientific">Alloyangia sp. H15</name>
    <dbReference type="NCBI Taxonomy" id="3029062"/>
    <lineage>
        <taxon>Bacteria</taxon>
        <taxon>Pseudomonadati</taxon>
        <taxon>Pseudomonadota</taxon>
        <taxon>Alphaproteobacteria</taxon>
        <taxon>Rhodobacterales</taxon>
        <taxon>Roseobacteraceae</taxon>
        <taxon>Alloyangia</taxon>
    </lineage>
</organism>
<keyword evidence="1" id="KW-0472">Membrane</keyword>
<keyword evidence="1" id="KW-0812">Transmembrane</keyword>
<proteinExistence type="predicted"/>
<feature type="transmembrane region" description="Helical" evidence="1">
    <location>
        <begin position="9"/>
        <end position="28"/>
    </location>
</feature>